<dbReference type="InterPro" id="IPR009088">
    <property type="entry name" value="TFIIA_b-brl"/>
</dbReference>
<dbReference type="SUPFAM" id="SSF50784">
    <property type="entry name" value="Transcription factor IIA (TFIIA), beta-barrel domain"/>
    <property type="match status" value="1"/>
</dbReference>
<dbReference type="GeneID" id="17261013"/>
<dbReference type="PANTHER" id="PTHR10966">
    <property type="entry name" value="TRANSCRIPTION INITIATION FACTOR IIA SUBUNIT 2"/>
    <property type="match status" value="1"/>
</dbReference>
<keyword evidence="9" id="KW-1185">Reference proteome</keyword>
<evidence type="ECO:0000256" key="1">
    <source>
        <dbReference type="ARBA" id="ARBA00004123"/>
    </source>
</evidence>
<protein>
    <recommendedName>
        <fullName evidence="7">Transcription initiation factor IIA gamma subunit N-terminal domain-containing protein</fullName>
    </recommendedName>
</protein>
<comment type="subcellular location">
    <subcellularLocation>
        <location evidence="1">Nucleus</location>
    </subcellularLocation>
</comment>
<dbReference type="InterPro" id="IPR003194">
    <property type="entry name" value="TFIIA_gsu"/>
</dbReference>
<sequence length="170" mass="18052">MSIYRESRLGKALREALGDMVSAEALPPHLVEVAMSKFDAVIARNLSDKALSEASLMSGRRPGTLASVLSHRPPSELHGEIRDGVVESYRFVDNVWSFELVSARFKGHVFTGSREGERARPPLFVERIKVIAVDQKLGGAAISGGEAGPSTAPSLPQRCWAGGDGGAGGP</sequence>
<evidence type="ECO:0000256" key="4">
    <source>
        <dbReference type="ARBA" id="ARBA00023163"/>
    </source>
</evidence>
<dbReference type="GO" id="GO:0005672">
    <property type="term" value="C:transcription factor TFIIA complex"/>
    <property type="evidence" value="ECO:0007669"/>
    <property type="project" value="InterPro"/>
</dbReference>
<dbReference type="EnsemblProtists" id="EOD14880">
    <property type="protein sequence ID" value="EOD14880"/>
    <property type="gene ID" value="EMIHUDRAFT_197494"/>
</dbReference>
<evidence type="ECO:0000256" key="5">
    <source>
        <dbReference type="ARBA" id="ARBA00023242"/>
    </source>
</evidence>
<organism evidence="8 9">
    <name type="scientific">Emiliania huxleyi (strain CCMP1516)</name>
    <dbReference type="NCBI Taxonomy" id="280463"/>
    <lineage>
        <taxon>Eukaryota</taxon>
        <taxon>Haptista</taxon>
        <taxon>Haptophyta</taxon>
        <taxon>Prymnesiophyceae</taxon>
        <taxon>Isochrysidales</taxon>
        <taxon>Noelaerhabdaceae</taxon>
        <taxon>Emiliania</taxon>
    </lineage>
</organism>
<dbReference type="PaxDb" id="2903-EOD14880"/>
<evidence type="ECO:0000313" key="9">
    <source>
        <dbReference type="Proteomes" id="UP000013827"/>
    </source>
</evidence>
<keyword evidence="3" id="KW-0805">Transcription regulation</keyword>
<feature type="domain" description="Transcription initiation factor IIA gamma subunit N-terminal" evidence="7">
    <location>
        <begin position="3"/>
        <end position="46"/>
    </location>
</feature>
<name>A0A0D3IUE5_EMIH1</name>
<dbReference type="KEGG" id="ehx:EMIHUDRAFT_197494"/>
<reference evidence="8" key="2">
    <citation type="submission" date="2024-10" db="UniProtKB">
        <authorList>
            <consortium name="EnsemblProtists"/>
        </authorList>
    </citation>
    <scope>IDENTIFICATION</scope>
</reference>
<feature type="region of interest" description="Disordered" evidence="6">
    <location>
        <begin position="144"/>
        <end position="170"/>
    </location>
</feature>
<comment type="similarity">
    <text evidence="2">Belongs to the TFIIA subunit 2 family.</text>
</comment>
<dbReference type="InterPro" id="IPR009083">
    <property type="entry name" value="TFIIA_a-hlx"/>
</dbReference>
<evidence type="ECO:0000256" key="6">
    <source>
        <dbReference type="SAM" id="MobiDB-lite"/>
    </source>
</evidence>
<keyword evidence="4" id="KW-0804">Transcription</keyword>
<evidence type="ECO:0000256" key="2">
    <source>
        <dbReference type="ARBA" id="ARBA00007675"/>
    </source>
</evidence>
<evidence type="ECO:0000259" key="7">
    <source>
        <dbReference type="Pfam" id="PF02268"/>
    </source>
</evidence>
<evidence type="ECO:0000256" key="3">
    <source>
        <dbReference type="ARBA" id="ARBA00023015"/>
    </source>
</evidence>
<dbReference type="Gene3D" id="2.30.18.10">
    <property type="entry name" value="Transcription factor IIA (TFIIA), beta-barrel domain"/>
    <property type="match status" value="1"/>
</dbReference>
<evidence type="ECO:0000313" key="8">
    <source>
        <dbReference type="EnsemblProtists" id="EOD14880"/>
    </source>
</evidence>
<dbReference type="RefSeq" id="XP_005767309.1">
    <property type="nucleotide sequence ID" value="XM_005767252.1"/>
</dbReference>
<keyword evidence="5" id="KW-0539">Nucleus</keyword>
<dbReference type="GO" id="GO:0006367">
    <property type="term" value="P:transcription initiation at RNA polymerase II promoter"/>
    <property type="evidence" value="ECO:0007669"/>
    <property type="project" value="InterPro"/>
</dbReference>
<accession>A0A0D3IUE5</accession>
<dbReference type="Proteomes" id="UP000013827">
    <property type="component" value="Unassembled WGS sequence"/>
</dbReference>
<dbReference type="HOGENOM" id="CLU_1573559_0_0_1"/>
<dbReference type="InterPro" id="IPR015872">
    <property type="entry name" value="TFIIA_gsu_N"/>
</dbReference>
<dbReference type="SUPFAM" id="SSF47396">
    <property type="entry name" value="Transcription factor IIA (TFIIA), alpha-helical domain"/>
    <property type="match status" value="1"/>
</dbReference>
<dbReference type="STRING" id="2903.R1DK77"/>
<dbReference type="Pfam" id="PF02268">
    <property type="entry name" value="TFIIA_gamma_N"/>
    <property type="match status" value="1"/>
</dbReference>
<reference evidence="9" key="1">
    <citation type="journal article" date="2013" name="Nature">
        <title>Pan genome of the phytoplankton Emiliania underpins its global distribution.</title>
        <authorList>
            <person name="Read B.A."/>
            <person name="Kegel J."/>
            <person name="Klute M.J."/>
            <person name="Kuo A."/>
            <person name="Lefebvre S.C."/>
            <person name="Maumus F."/>
            <person name="Mayer C."/>
            <person name="Miller J."/>
            <person name="Monier A."/>
            <person name="Salamov A."/>
            <person name="Young J."/>
            <person name="Aguilar M."/>
            <person name="Claverie J.M."/>
            <person name="Frickenhaus S."/>
            <person name="Gonzalez K."/>
            <person name="Herman E.K."/>
            <person name="Lin Y.C."/>
            <person name="Napier J."/>
            <person name="Ogata H."/>
            <person name="Sarno A.F."/>
            <person name="Shmutz J."/>
            <person name="Schroeder D."/>
            <person name="de Vargas C."/>
            <person name="Verret F."/>
            <person name="von Dassow P."/>
            <person name="Valentin K."/>
            <person name="Van de Peer Y."/>
            <person name="Wheeler G."/>
            <person name="Dacks J.B."/>
            <person name="Delwiche C.F."/>
            <person name="Dyhrman S.T."/>
            <person name="Glockner G."/>
            <person name="John U."/>
            <person name="Richards T."/>
            <person name="Worden A.Z."/>
            <person name="Zhang X."/>
            <person name="Grigoriev I.V."/>
            <person name="Allen A.E."/>
            <person name="Bidle K."/>
            <person name="Borodovsky M."/>
            <person name="Bowler C."/>
            <person name="Brownlee C."/>
            <person name="Cock J.M."/>
            <person name="Elias M."/>
            <person name="Gladyshev V.N."/>
            <person name="Groth M."/>
            <person name="Guda C."/>
            <person name="Hadaegh A."/>
            <person name="Iglesias-Rodriguez M.D."/>
            <person name="Jenkins J."/>
            <person name="Jones B.M."/>
            <person name="Lawson T."/>
            <person name="Leese F."/>
            <person name="Lindquist E."/>
            <person name="Lobanov A."/>
            <person name="Lomsadze A."/>
            <person name="Malik S.B."/>
            <person name="Marsh M.E."/>
            <person name="Mackinder L."/>
            <person name="Mock T."/>
            <person name="Mueller-Roeber B."/>
            <person name="Pagarete A."/>
            <person name="Parker M."/>
            <person name="Probert I."/>
            <person name="Quesneville H."/>
            <person name="Raines C."/>
            <person name="Rensing S.A."/>
            <person name="Riano-Pachon D.M."/>
            <person name="Richier S."/>
            <person name="Rokitta S."/>
            <person name="Shiraiwa Y."/>
            <person name="Soanes D.M."/>
            <person name="van der Giezen M."/>
            <person name="Wahlund T.M."/>
            <person name="Williams B."/>
            <person name="Wilson W."/>
            <person name="Wolfe G."/>
            <person name="Wurch L.L."/>
        </authorList>
    </citation>
    <scope>NUCLEOTIDE SEQUENCE</scope>
</reference>
<dbReference type="AlphaFoldDB" id="A0A0D3IUE5"/>
<proteinExistence type="inferred from homology"/>
<dbReference type="Gene3D" id="1.10.287.190">
    <property type="entry name" value="Transcription factor IIA gamma subunit, alpha-helical domain"/>
    <property type="match status" value="1"/>
</dbReference>